<accession>F2NMK1</accession>
<keyword evidence="6" id="KW-0328">Glycosyltransferase</keyword>
<dbReference type="PANTHER" id="PTHR36306:SF1">
    <property type="entry name" value="ALPHA-AMYLASE-RELATED"/>
    <property type="match status" value="1"/>
</dbReference>
<dbReference type="SUPFAM" id="SSF74650">
    <property type="entry name" value="Galactose mutarotase-like"/>
    <property type="match status" value="1"/>
</dbReference>
<feature type="domain" description="Alpha-amylase/4-alpha-glucanotransferase C-terminal" evidence="5">
    <location>
        <begin position="374"/>
        <end position="418"/>
    </location>
</feature>
<evidence type="ECO:0000256" key="1">
    <source>
        <dbReference type="ARBA" id="ARBA00006821"/>
    </source>
</evidence>
<keyword evidence="7" id="KW-1185">Reference proteome</keyword>
<evidence type="ECO:0000259" key="4">
    <source>
        <dbReference type="Pfam" id="PF09094"/>
    </source>
</evidence>
<feature type="domain" description="Alpha-amylase/4-alpha-glucanotransferase C-terminal" evidence="5">
    <location>
        <begin position="434"/>
        <end position="591"/>
    </location>
</feature>
<protein>
    <submittedName>
        <fullName evidence="6">4-alpha-glucanotransferase</fullName>
        <ecNumber evidence="6">2.4.1.25</ecNumber>
    </submittedName>
</protein>
<dbReference type="Pfam" id="PF09095">
    <property type="entry name" value="AmyA-gluTrfs_C"/>
    <property type="match status" value="2"/>
</dbReference>
<dbReference type="STRING" id="869210.Marky_1436"/>
<dbReference type="SUPFAM" id="SSF88688">
    <property type="entry name" value="Families 57/38 glycoside transferase middle domain"/>
    <property type="match status" value="1"/>
</dbReference>
<keyword evidence="2" id="KW-0119">Carbohydrate metabolism</keyword>
<dbReference type="KEGG" id="mhd:Marky_1436"/>
<dbReference type="Gene3D" id="3.20.110.20">
    <property type="match status" value="1"/>
</dbReference>
<dbReference type="GO" id="GO:0030246">
    <property type="term" value="F:carbohydrate binding"/>
    <property type="evidence" value="ECO:0007669"/>
    <property type="project" value="InterPro"/>
</dbReference>
<dbReference type="GO" id="GO:0004134">
    <property type="term" value="F:4-alpha-glucanotransferase activity"/>
    <property type="evidence" value="ECO:0007669"/>
    <property type="project" value="UniProtKB-EC"/>
</dbReference>
<evidence type="ECO:0000313" key="7">
    <source>
        <dbReference type="Proteomes" id="UP000007030"/>
    </source>
</evidence>
<feature type="domain" description="Glycoside hydrolase family 57 N-terminal" evidence="3">
    <location>
        <begin position="19"/>
        <end position="246"/>
    </location>
</feature>
<evidence type="ECO:0000313" key="6">
    <source>
        <dbReference type="EMBL" id="AEB12171.1"/>
    </source>
</evidence>
<dbReference type="HOGENOM" id="CLU_026700_0_0_0"/>
<name>F2NMK1_MARHT</name>
<sequence length="632" mass="70690">MARLALILHHHQPYGAPSSTYAAAYESTYRPILEVIERTPQVHVLLHYSGSLLDWLEAHHPEFLERVAQLAAQNRVEVLGGALYEAVLPLLPERDVEGQLEDMAERVEEVFGVEALGAWLPERVWEPCLARALTAAGYRYTLLDELAFTAAGLPPQARVAPVITGHDTHLLRVYPITQALSAALCGSTSLPELPPEGLWVAAVPAESVRCIQRLERTLREALDSGHTWVLLRETLHAPAVRAYLPAAAHLELERQALPPETQARWLQCRELLGEAATGVMRGAPFHNFLSRYPQALDLWAKMRYVSEKVEETKRPPEEAYRALYRAQAADAFWPAASGGVYRPEIRIAAWRALIEAENACEPRKYAWLEIEQEDIDQDGEAEIIAESHTLNLYFRPRDGGSLFALDVREVAWPLLAAMVQPPEPQIPAPGLPTRSLFDFVWPDTTDLEAFLSGDSTSLAGFHETAFQAAKYRDRITLSAECTFQTPEGTPVQLGLRKTVRVLHRDETIAFEWRLANLCALEFHGLYATNLHFAAPTPATVALEVDGAARPVETPWVAHDATRACWRNAAVPLEACLEFGSRPAALWHYPIQARAPQQKAAWFQGFGWMLVFPLSLSANRSRRFRVTLRLRHG</sequence>
<proteinExistence type="inferred from homology"/>
<dbReference type="InterPro" id="IPR004300">
    <property type="entry name" value="Glyco_hydro_57_N"/>
</dbReference>
<dbReference type="InterPro" id="IPR011330">
    <property type="entry name" value="Glyco_hydro/deAcase_b/a-brl"/>
</dbReference>
<organism evidence="6 7">
    <name type="scientific">Marinithermus hydrothermalis (strain DSM 14884 / JCM 11576 / T1)</name>
    <dbReference type="NCBI Taxonomy" id="869210"/>
    <lineage>
        <taxon>Bacteria</taxon>
        <taxon>Thermotogati</taxon>
        <taxon>Deinococcota</taxon>
        <taxon>Deinococci</taxon>
        <taxon>Thermales</taxon>
        <taxon>Thermaceae</taxon>
        <taxon>Marinithermus</taxon>
    </lineage>
</organism>
<evidence type="ECO:0000259" key="3">
    <source>
        <dbReference type="Pfam" id="PF03065"/>
    </source>
</evidence>
<dbReference type="EMBL" id="CP002630">
    <property type="protein sequence ID" value="AEB12171.1"/>
    <property type="molecule type" value="Genomic_DNA"/>
</dbReference>
<dbReference type="Gene3D" id="2.70.98.10">
    <property type="match status" value="2"/>
</dbReference>
<feature type="domain" description="Alpha-amylase/4-alpha-glucanotransferase central" evidence="4">
    <location>
        <begin position="285"/>
        <end position="358"/>
    </location>
</feature>
<comment type="similarity">
    <text evidence="1">Belongs to the glycosyl hydrolase 57 family.</text>
</comment>
<dbReference type="InterPro" id="IPR011013">
    <property type="entry name" value="Gal_mutarotase_sf_dom"/>
</dbReference>
<dbReference type="Pfam" id="PF09094">
    <property type="entry name" value="AmyA-A_glucT_m"/>
    <property type="match status" value="1"/>
</dbReference>
<dbReference type="PANTHER" id="PTHR36306">
    <property type="entry name" value="ALPHA-AMYLASE-RELATED-RELATED"/>
    <property type="match status" value="1"/>
</dbReference>
<dbReference type="GO" id="GO:0005975">
    <property type="term" value="P:carbohydrate metabolic process"/>
    <property type="evidence" value="ECO:0007669"/>
    <property type="project" value="InterPro"/>
</dbReference>
<dbReference type="RefSeq" id="WP_013704218.1">
    <property type="nucleotide sequence ID" value="NC_015387.1"/>
</dbReference>
<dbReference type="InterPro" id="IPR028995">
    <property type="entry name" value="Glyco_hydro_57/38_cen_sf"/>
</dbReference>
<evidence type="ECO:0000256" key="2">
    <source>
        <dbReference type="ARBA" id="ARBA00023277"/>
    </source>
</evidence>
<keyword evidence="6" id="KW-0808">Transferase</keyword>
<dbReference type="InterPro" id="IPR015178">
    <property type="entry name" value="A-amylase/a-glucTrfase_central"/>
</dbReference>
<evidence type="ECO:0000259" key="5">
    <source>
        <dbReference type="Pfam" id="PF09095"/>
    </source>
</evidence>
<dbReference type="SUPFAM" id="SSF88713">
    <property type="entry name" value="Glycoside hydrolase/deacetylase"/>
    <property type="match status" value="1"/>
</dbReference>
<gene>
    <name evidence="6" type="ordered locus">Marky_1436</name>
</gene>
<dbReference type="Proteomes" id="UP000007030">
    <property type="component" value="Chromosome"/>
</dbReference>
<reference evidence="6 7" key="1">
    <citation type="journal article" date="2012" name="Stand. Genomic Sci.">
        <title>Complete genome sequence of the aerobic, heterotroph Marinithermus hydrothermalis type strain (T1(T)) from a deep-sea hydrothermal vent chimney.</title>
        <authorList>
            <person name="Copeland A."/>
            <person name="Gu W."/>
            <person name="Yasawong M."/>
            <person name="Lapidus A."/>
            <person name="Lucas S."/>
            <person name="Deshpande S."/>
            <person name="Pagani I."/>
            <person name="Tapia R."/>
            <person name="Cheng J.F."/>
            <person name="Goodwin L.A."/>
            <person name="Pitluck S."/>
            <person name="Liolios K."/>
            <person name="Ivanova N."/>
            <person name="Mavromatis K."/>
            <person name="Mikhailova N."/>
            <person name="Pati A."/>
            <person name="Chen A."/>
            <person name="Palaniappan K."/>
            <person name="Land M."/>
            <person name="Pan C."/>
            <person name="Brambilla E.M."/>
            <person name="Rohde M."/>
            <person name="Tindall B.J."/>
            <person name="Sikorski J."/>
            <person name="Goker M."/>
            <person name="Detter J.C."/>
            <person name="Bristow J."/>
            <person name="Eisen J.A."/>
            <person name="Markowitz V."/>
            <person name="Hugenholtz P."/>
            <person name="Kyrpides N.C."/>
            <person name="Klenk H.P."/>
            <person name="Woyke T."/>
        </authorList>
    </citation>
    <scope>NUCLEOTIDE SEQUENCE [LARGE SCALE GENOMIC DNA]</scope>
    <source>
        <strain evidence="7">DSM 14884 / JCM 11576 / T1</strain>
    </source>
</reference>
<dbReference type="eggNOG" id="COG1449">
    <property type="taxonomic scope" value="Bacteria"/>
</dbReference>
<dbReference type="Pfam" id="PF03065">
    <property type="entry name" value="Glyco_hydro_57"/>
    <property type="match status" value="1"/>
</dbReference>
<dbReference type="InterPro" id="IPR052046">
    <property type="entry name" value="GH57_Enzymes"/>
</dbReference>
<dbReference type="AlphaFoldDB" id="F2NMK1"/>
<dbReference type="InterPro" id="IPR015179">
    <property type="entry name" value="A-amylase/a-glucTrfase_C"/>
</dbReference>
<dbReference type="InterPro" id="IPR014718">
    <property type="entry name" value="GH-type_carb-bd"/>
</dbReference>
<dbReference type="EC" id="2.4.1.25" evidence="6"/>